<feature type="signal peptide" evidence="1">
    <location>
        <begin position="1"/>
        <end position="21"/>
    </location>
</feature>
<feature type="chain" id="PRO_5032449048" description="DUF4829 domain-containing protein" evidence="1">
    <location>
        <begin position="22"/>
        <end position="134"/>
    </location>
</feature>
<protein>
    <recommendedName>
        <fullName evidence="4">DUF4829 domain-containing protein</fullName>
    </recommendedName>
</protein>
<dbReference type="Proteomes" id="UP000447833">
    <property type="component" value="Unassembled WGS sequence"/>
</dbReference>
<comment type="caution">
    <text evidence="2">The sequence shown here is derived from an EMBL/GenBank/DDBJ whole genome shotgun (WGS) entry which is preliminary data.</text>
</comment>
<proteinExistence type="predicted"/>
<dbReference type="RefSeq" id="WP_160920213.1">
    <property type="nucleotide sequence ID" value="NZ_WMEY01000005.1"/>
</dbReference>
<organism evidence="2 3">
    <name type="scientific">Guptibacillus hwajinpoensis</name>
    <dbReference type="NCBI Taxonomy" id="208199"/>
    <lineage>
        <taxon>Bacteria</taxon>
        <taxon>Bacillati</taxon>
        <taxon>Bacillota</taxon>
        <taxon>Bacilli</taxon>
        <taxon>Bacillales</taxon>
        <taxon>Guptibacillaceae</taxon>
        <taxon>Guptibacillus</taxon>
    </lineage>
</organism>
<evidence type="ECO:0000313" key="3">
    <source>
        <dbReference type="Proteomes" id="UP000447833"/>
    </source>
</evidence>
<keyword evidence="1" id="KW-0732">Signal</keyword>
<evidence type="ECO:0000256" key="1">
    <source>
        <dbReference type="SAM" id="SignalP"/>
    </source>
</evidence>
<accession>A0A845F290</accession>
<dbReference type="EMBL" id="WMEY01000005">
    <property type="protein sequence ID" value="MYL64796.1"/>
    <property type="molecule type" value="Genomic_DNA"/>
</dbReference>
<dbReference type="AlphaFoldDB" id="A0A845F290"/>
<reference evidence="2 3" key="1">
    <citation type="submission" date="2019-11" db="EMBL/GenBank/DDBJ databases">
        <title>Genome sequences of 17 halophilic strains isolated from different environments.</title>
        <authorList>
            <person name="Furrow R.E."/>
        </authorList>
    </citation>
    <scope>NUCLEOTIDE SEQUENCE [LARGE SCALE GENOMIC DNA]</scope>
    <source>
        <strain evidence="2 3">22506_14_FS</strain>
    </source>
</reference>
<sequence length="134" mass="14846">MKRYISATLVIFFLLPSPSNAAGPVQLLQGKCPTTNLSEVNSKQGLPSKANALLSGLMATNQDTKTWQIVSISPLKKTSHFYKPALKACKKKVADHTYLINVLVTKKSAQLPVRMHLFATKEGKEWKIWGLTSY</sequence>
<evidence type="ECO:0000313" key="2">
    <source>
        <dbReference type="EMBL" id="MYL64796.1"/>
    </source>
</evidence>
<name>A0A845F290_9BACL</name>
<evidence type="ECO:0008006" key="4">
    <source>
        <dbReference type="Google" id="ProtNLM"/>
    </source>
</evidence>
<gene>
    <name evidence="2" type="ORF">GLW07_15670</name>
</gene>